<dbReference type="InterPro" id="IPR002347">
    <property type="entry name" value="SDR_fam"/>
</dbReference>
<comment type="similarity">
    <text evidence="1 3">Belongs to the short-chain dehydrogenases/reductases (SDR) family.</text>
</comment>
<dbReference type="Pfam" id="PF00106">
    <property type="entry name" value="adh_short"/>
    <property type="match status" value="1"/>
</dbReference>
<dbReference type="InterPro" id="IPR057326">
    <property type="entry name" value="KR_dom"/>
</dbReference>
<dbReference type="RefSeq" id="WP_060347361.1">
    <property type="nucleotide sequence ID" value="NZ_LPLZ01000042.1"/>
</dbReference>
<evidence type="ECO:0000256" key="2">
    <source>
        <dbReference type="ARBA" id="ARBA00023002"/>
    </source>
</evidence>
<dbReference type="SMART" id="SM00822">
    <property type="entry name" value="PKS_KR"/>
    <property type="match status" value="1"/>
</dbReference>
<dbReference type="Proteomes" id="UP000068016">
    <property type="component" value="Unassembled WGS sequence"/>
</dbReference>
<evidence type="ECO:0000259" key="4">
    <source>
        <dbReference type="SMART" id="SM00822"/>
    </source>
</evidence>
<dbReference type="InterPro" id="IPR036291">
    <property type="entry name" value="NAD(P)-bd_dom_sf"/>
</dbReference>
<dbReference type="SUPFAM" id="SSF51735">
    <property type="entry name" value="NAD(P)-binding Rossmann-fold domains"/>
    <property type="match status" value="1"/>
</dbReference>
<dbReference type="PRINTS" id="PR00081">
    <property type="entry name" value="GDHRDH"/>
</dbReference>
<dbReference type="Gene3D" id="3.40.50.720">
    <property type="entry name" value="NAD(P)-binding Rossmann-like Domain"/>
    <property type="match status" value="1"/>
</dbReference>
<evidence type="ECO:0000313" key="6">
    <source>
        <dbReference type="Proteomes" id="UP000068016"/>
    </source>
</evidence>
<name>A0A108ERV1_9BURK</name>
<dbReference type="EMBL" id="LPLZ01000042">
    <property type="protein sequence ID" value="KWN16167.1"/>
    <property type="molecule type" value="Genomic_DNA"/>
</dbReference>
<dbReference type="PANTHER" id="PTHR43391:SF26">
    <property type="entry name" value="BLL7251 PROTEIN"/>
    <property type="match status" value="1"/>
</dbReference>
<proteinExistence type="inferred from homology"/>
<dbReference type="AlphaFoldDB" id="A0A108ERV1"/>
<evidence type="ECO:0000313" key="5">
    <source>
        <dbReference type="EMBL" id="KWN16167.1"/>
    </source>
</evidence>
<evidence type="ECO:0000256" key="1">
    <source>
        <dbReference type="ARBA" id="ARBA00006484"/>
    </source>
</evidence>
<protein>
    <submittedName>
        <fullName evidence="5">Oxidoreductase</fullName>
    </submittedName>
</protein>
<gene>
    <name evidence="5" type="ORF">WT83_15905</name>
</gene>
<dbReference type="PANTHER" id="PTHR43391">
    <property type="entry name" value="RETINOL DEHYDROGENASE-RELATED"/>
    <property type="match status" value="1"/>
</dbReference>
<accession>A0A108ERV1</accession>
<keyword evidence="2" id="KW-0560">Oxidoreductase</keyword>
<feature type="domain" description="Ketoreductase" evidence="4">
    <location>
        <begin position="10"/>
        <end position="194"/>
    </location>
</feature>
<organism evidence="5 6">
    <name type="scientific">Burkholderia territorii</name>
    <dbReference type="NCBI Taxonomy" id="1503055"/>
    <lineage>
        <taxon>Bacteria</taxon>
        <taxon>Pseudomonadati</taxon>
        <taxon>Pseudomonadota</taxon>
        <taxon>Betaproteobacteria</taxon>
        <taxon>Burkholderiales</taxon>
        <taxon>Burkholderiaceae</taxon>
        <taxon>Burkholderia</taxon>
        <taxon>Burkholderia cepacia complex</taxon>
    </lineage>
</organism>
<dbReference type="GO" id="GO:0016491">
    <property type="term" value="F:oxidoreductase activity"/>
    <property type="evidence" value="ECO:0007669"/>
    <property type="project" value="UniProtKB-KW"/>
</dbReference>
<sequence>MTTQIRFDGGTAVITGAASGIGSGLARHAAALGMRVVLADLDAAKLDAFAATLDTDVLCVPTDVSRPEAVDALADAAWQRFGGVDLLFNNAGVMTTGFSWEITPERFERSFAINVHGVMNGLRSFVPRMLERNVPARIVNTASVGGFLPSPLMSPYSATKFAVVALTESLYGELKMLGAPVGVSLLAPGPVQTGIFNDPFGAAHERPEVRGFVETMRAMLNAHGLTPDAFAARAFDGIRDGRYWLIPQPQAIDGALQRRTADILAARDPSLPSL</sequence>
<reference evidence="5 6" key="1">
    <citation type="submission" date="2015-11" db="EMBL/GenBank/DDBJ databases">
        <title>Expanding the genomic diversity of Burkholderia species for the development of highly accurate diagnostics.</title>
        <authorList>
            <person name="Sahl J."/>
            <person name="Keim P."/>
            <person name="Wagner D."/>
        </authorList>
    </citation>
    <scope>NUCLEOTIDE SEQUENCE [LARGE SCALE GENOMIC DNA]</scope>
    <source>
        <strain evidence="5 6">MSMB793WGS</strain>
    </source>
</reference>
<dbReference type="PRINTS" id="PR00080">
    <property type="entry name" value="SDRFAMILY"/>
</dbReference>
<comment type="caution">
    <text evidence="5">The sequence shown here is derived from an EMBL/GenBank/DDBJ whole genome shotgun (WGS) entry which is preliminary data.</text>
</comment>
<evidence type="ECO:0000256" key="3">
    <source>
        <dbReference type="RuleBase" id="RU000363"/>
    </source>
</evidence>